<dbReference type="GO" id="GO:0003700">
    <property type="term" value="F:DNA-binding transcription factor activity"/>
    <property type="evidence" value="ECO:0007669"/>
    <property type="project" value="TreeGrafter"/>
</dbReference>
<protein>
    <submittedName>
        <fullName evidence="5">Crp/Fnr family transcriptional regulator</fullName>
    </submittedName>
</protein>
<proteinExistence type="predicted"/>
<accession>A0A921IUG0</accession>
<name>A0A921IUG0_9ACTN</name>
<keyword evidence="3" id="KW-0804">Transcription</keyword>
<dbReference type="Gene3D" id="2.60.120.10">
    <property type="entry name" value="Jelly Rolls"/>
    <property type="match status" value="1"/>
</dbReference>
<dbReference type="InterPro" id="IPR012318">
    <property type="entry name" value="HTH_CRP"/>
</dbReference>
<evidence type="ECO:0000256" key="1">
    <source>
        <dbReference type="ARBA" id="ARBA00023015"/>
    </source>
</evidence>
<dbReference type="Proteomes" id="UP000753256">
    <property type="component" value="Unassembled WGS sequence"/>
</dbReference>
<dbReference type="InterPro" id="IPR036390">
    <property type="entry name" value="WH_DNA-bd_sf"/>
</dbReference>
<gene>
    <name evidence="5" type="ORF">K8V70_07825</name>
</gene>
<dbReference type="InterPro" id="IPR000595">
    <property type="entry name" value="cNMP-bd_dom"/>
</dbReference>
<dbReference type="EMBL" id="DYUZ01000029">
    <property type="protein sequence ID" value="HJG37748.1"/>
    <property type="molecule type" value="Genomic_DNA"/>
</dbReference>
<dbReference type="GO" id="GO:0005829">
    <property type="term" value="C:cytosol"/>
    <property type="evidence" value="ECO:0007669"/>
    <property type="project" value="TreeGrafter"/>
</dbReference>
<sequence length="225" mass="25858">MITPRYLYRNDFSALHDELAALPHKLRVFGAGEALWMPGEYIERVYYIERGIIKTALHDEDGTKKTIYFHGADSVFPGCHRSQFTIELSLVTTAVTPVTAMEFSIGQMQELLHRNPEFSQAMLESYARYINLLIFESAHQSHHRALMKLCNLLYLLARDTVPDGARLRHVSFSQEELAEILLLNRVSVARLLSQLREEDAIDTRRGAITITDEERLLEHCSLEVR</sequence>
<evidence type="ECO:0000256" key="3">
    <source>
        <dbReference type="ARBA" id="ARBA00023163"/>
    </source>
</evidence>
<dbReference type="InterPro" id="IPR018490">
    <property type="entry name" value="cNMP-bd_dom_sf"/>
</dbReference>
<reference evidence="5" key="2">
    <citation type="submission" date="2021-09" db="EMBL/GenBank/DDBJ databases">
        <authorList>
            <person name="Gilroy R."/>
        </authorList>
    </citation>
    <scope>NUCLEOTIDE SEQUENCE</scope>
    <source>
        <strain evidence="5">ChiHjej13B12-9602</strain>
    </source>
</reference>
<evidence type="ECO:0000259" key="4">
    <source>
        <dbReference type="PROSITE" id="PS51063"/>
    </source>
</evidence>
<dbReference type="CDD" id="cd00038">
    <property type="entry name" value="CAP_ED"/>
    <property type="match status" value="1"/>
</dbReference>
<dbReference type="SUPFAM" id="SSF46785">
    <property type="entry name" value="Winged helix' DNA-binding domain"/>
    <property type="match status" value="1"/>
</dbReference>
<dbReference type="SUPFAM" id="SSF51206">
    <property type="entry name" value="cAMP-binding domain-like"/>
    <property type="match status" value="1"/>
</dbReference>
<dbReference type="PANTHER" id="PTHR24567">
    <property type="entry name" value="CRP FAMILY TRANSCRIPTIONAL REGULATORY PROTEIN"/>
    <property type="match status" value="1"/>
</dbReference>
<evidence type="ECO:0000256" key="2">
    <source>
        <dbReference type="ARBA" id="ARBA00023125"/>
    </source>
</evidence>
<feature type="domain" description="HTH crp-type" evidence="4">
    <location>
        <begin position="143"/>
        <end position="214"/>
    </location>
</feature>
<dbReference type="InterPro" id="IPR050397">
    <property type="entry name" value="Env_Response_Regulators"/>
</dbReference>
<evidence type="ECO:0000313" key="6">
    <source>
        <dbReference type="Proteomes" id="UP000753256"/>
    </source>
</evidence>
<organism evidence="5 6">
    <name type="scientific">Enorma phocaeensis</name>
    <dbReference type="NCBI Taxonomy" id="1871019"/>
    <lineage>
        <taxon>Bacteria</taxon>
        <taxon>Bacillati</taxon>
        <taxon>Actinomycetota</taxon>
        <taxon>Coriobacteriia</taxon>
        <taxon>Coriobacteriales</taxon>
        <taxon>Coriobacteriaceae</taxon>
        <taxon>Enorma</taxon>
    </lineage>
</organism>
<dbReference type="GO" id="GO:0003677">
    <property type="term" value="F:DNA binding"/>
    <property type="evidence" value="ECO:0007669"/>
    <property type="project" value="UniProtKB-KW"/>
</dbReference>
<dbReference type="RefSeq" id="WP_273190712.1">
    <property type="nucleotide sequence ID" value="NZ_DYUZ01000029.1"/>
</dbReference>
<keyword evidence="1" id="KW-0805">Transcription regulation</keyword>
<reference evidence="5" key="1">
    <citation type="journal article" date="2021" name="PeerJ">
        <title>Extensive microbial diversity within the chicken gut microbiome revealed by metagenomics and culture.</title>
        <authorList>
            <person name="Gilroy R."/>
            <person name="Ravi A."/>
            <person name="Getino M."/>
            <person name="Pursley I."/>
            <person name="Horton D.L."/>
            <person name="Alikhan N.F."/>
            <person name="Baker D."/>
            <person name="Gharbi K."/>
            <person name="Hall N."/>
            <person name="Watson M."/>
            <person name="Adriaenssens E.M."/>
            <person name="Foster-Nyarko E."/>
            <person name="Jarju S."/>
            <person name="Secka A."/>
            <person name="Antonio M."/>
            <person name="Oren A."/>
            <person name="Chaudhuri R.R."/>
            <person name="La Ragione R."/>
            <person name="Hildebrand F."/>
            <person name="Pallen M.J."/>
        </authorList>
    </citation>
    <scope>NUCLEOTIDE SEQUENCE</scope>
    <source>
        <strain evidence="5">ChiHjej13B12-9602</strain>
    </source>
</reference>
<dbReference type="PROSITE" id="PS51063">
    <property type="entry name" value="HTH_CRP_2"/>
    <property type="match status" value="1"/>
</dbReference>
<comment type="caution">
    <text evidence="5">The sequence shown here is derived from an EMBL/GenBank/DDBJ whole genome shotgun (WGS) entry which is preliminary data.</text>
</comment>
<dbReference type="InterPro" id="IPR014710">
    <property type="entry name" value="RmlC-like_jellyroll"/>
</dbReference>
<dbReference type="Pfam" id="PF13545">
    <property type="entry name" value="HTH_Crp_2"/>
    <property type="match status" value="1"/>
</dbReference>
<evidence type="ECO:0000313" key="5">
    <source>
        <dbReference type="EMBL" id="HJG37748.1"/>
    </source>
</evidence>
<dbReference type="SMART" id="SM00419">
    <property type="entry name" value="HTH_CRP"/>
    <property type="match status" value="1"/>
</dbReference>
<keyword evidence="2" id="KW-0238">DNA-binding</keyword>
<dbReference type="AlphaFoldDB" id="A0A921IUG0"/>
<dbReference type="PANTHER" id="PTHR24567:SF65">
    <property type="entry name" value="REGULATORY PROTEIN CYSR HOMOLOG"/>
    <property type="match status" value="1"/>
</dbReference>